<comment type="caution">
    <text evidence="1">The sequence shown here is derived from an EMBL/GenBank/DDBJ whole genome shotgun (WGS) entry which is preliminary data.</text>
</comment>
<sequence>MEFKVDHGSSSKTRPIFEWGFDPMCFSHVKLLAFDLLCIEQVPHLPEFYVRKGRPVQKVEIMGVVVSMDQRTQFLHFGLDDGTGCIPCILWMNDFRWGKRGTGDAISRRAMIEAYATHVKLGRLLRVQGKVSTYKEKLQLTVLSVQEEMDANAETLHWLDCVRLAVKCYNLPPPLPPSHPAKK</sequence>
<keyword evidence="2" id="KW-1185">Reference proteome</keyword>
<dbReference type="EMBL" id="CM055112">
    <property type="protein sequence ID" value="KAJ7517439.1"/>
    <property type="molecule type" value="Genomic_DNA"/>
</dbReference>
<evidence type="ECO:0000313" key="1">
    <source>
        <dbReference type="EMBL" id="KAJ7517439.1"/>
    </source>
</evidence>
<name>A0ACC2AIP6_DIPCM</name>
<evidence type="ECO:0000313" key="2">
    <source>
        <dbReference type="Proteomes" id="UP001162992"/>
    </source>
</evidence>
<gene>
    <name evidence="1" type="ORF">O6H91_21G024600</name>
</gene>
<proteinExistence type="predicted"/>
<organism evidence="1 2">
    <name type="scientific">Diphasiastrum complanatum</name>
    <name type="common">Issler's clubmoss</name>
    <name type="synonym">Lycopodium complanatum</name>
    <dbReference type="NCBI Taxonomy" id="34168"/>
    <lineage>
        <taxon>Eukaryota</taxon>
        <taxon>Viridiplantae</taxon>
        <taxon>Streptophyta</taxon>
        <taxon>Embryophyta</taxon>
        <taxon>Tracheophyta</taxon>
        <taxon>Lycopodiopsida</taxon>
        <taxon>Lycopodiales</taxon>
        <taxon>Lycopodiaceae</taxon>
        <taxon>Lycopodioideae</taxon>
        <taxon>Diphasiastrum</taxon>
    </lineage>
</organism>
<accession>A0ACC2AIP6</accession>
<reference evidence="2" key="1">
    <citation type="journal article" date="2024" name="Proc. Natl. Acad. Sci. U.S.A.">
        <title>Extraordinary preservation of gene collinearity over three hundred million years revealed in homosporous lycophytes.</title>
        <authorList>
            <person name="Li C."/>
            <person name="Wickell D."/>
            <person name="Kuo L.Y."/>
            <person name="Chen X."/>
            <person name="Nie B."/>
            <person name="Liao X."/>
            <person name="Peng D."/>
            <person name="Ji J."/>
            <person name="Jenkins J."/>
            <person name="Williams M."/>
            <person name="Shu S."/>
            <person name="Plott C."/>
            <person name="Barry K."/>
            <person name="Rajasekar S."/>
            <person name="Grimwood J."/>
            <person name="Han X."/>
            <person name="Sun S."/>
            <person name="Hou Z."/>
            <person name="He W."/>
            <person name="Dai G."/>
            <person name="Sun C."/>
            <person name="Schmutz J."/>
            <person name="Leebens-Mack J.H."/>
            <person name="Li F.W."/>
            <person name="Wang L."/>
        </authorList>
    </citation>
    <scope>NUCLEOTIDE SEQUENCE [LARGE SCALE GENOMIC DNA]</scope>
    <source>
        <strain evidence="2">cv. PW_Plant_1</strain>
    </source>
</reference>
<protein>
    <submittedName>
        <fullName evidence="1">Uncharacterized protein</fullName>
    </submittedName>
</protein>
<dbReference type="Proteomes" id="UP001162992">
    <property type="component" value="Chromosome 21"/>
</dbReference>